<keyword evidence="6 10" id="KW-0675">Receptor</keyword>
<feature type="transmembrane region" description="Helical" evidence="8">
    <location>
        <begin position="7"/>
        <end position="26"/>
    </location>
</feature>
<reference evidence="11" key="1">
    <citation type="submission" date="2012-07" db="EMBL/GenBank/DDBJ databases">
        <title>Genome of the Chinese tree shrew, a rising model animal genetically related to primates.</title>
        <authorList>
            <person name="Zhang G."/>
            <person name="Fan Y."/>
            <person name="Yao Y."/>
            <person name="Huang Z."/>
        </authorList>
    </citation>
    <scope>NUCLEOTIDE SEQUENCE [LARGE SCALE GENOMIC DNA]</scope>
</reference>
<keyword evidence="2 8" id="KW-0812">Transmembrane</keyword>
<evidence type="ECO:0000256" key="3">
    <source>
        <dbReference type="ARBA" id="ARBA00022989"/>
    </source>
</evidence>
<dbReference type="GO" id="GO:0016020">
    <property type="term" value="C:membrane"/>
    <property type="evidence" value="ECO:0007669"/>
    <property type="project" value="UniProtKB-SubCell"/>
</dbReference>
<dbReference type="PROSITE" id="PS50262">
    <property type="entry name" value="G_PROTEIN_RECEP_F1_2"/>
    <property type="match status" value="1"/>
</dbReference>
<keyword evidence="4" id="KW-0297">G-protein coupled receptor</keyword>
<dbReference type="GO" id="GO:0004930">
    <property type="term" value="F:G protein-coupled receptor activity"/>
    <property type="evidence" value="ECO:0007669"/>
    <property type="project" value="UniProtKB-KW"/>
</dbReference>
<dbReference type="PRINTS" id="PR00245">
    <property type="entry name" value="OLFACTORYR"/>
</dbReference>
<dbReference type="FunFam" id="1.20.1070.10:FF:000410">
    <property type="entry name" value="Olfactory receptor 1348"/>
    <property type="match status" value="1"/>
</dbReference>
<dbReference type="EMBL" id="KB367825">
    <property type="protein sequence ID" value="ELV10358.1"/>
    <property type="molecule type" value="Genomic_DNA"/>
</dbReference>
<keyword evidence="7" id="KW-0807">Transducer</keyword>
<dbReference type="AlphaFoldDB" id="L8Y1U9"/>
<feature type="transmembrane region" description="Helical" evidence="8">
    <location>
        <begin position="108"/>
        <end position="132"/>
    </location>
</feature>
<evidence type="ECO:0000256" key="2">
    <source>
        <dbReference type="ARBA" id="ARBA00022692"/>
    </source>
</evidence>
<protein>
    <submittedName>
        <fullName evidence="10">Olfactory receptor 7A10</fullName>
    </submittedName>
</protein>
<evidence type="ECO:0000256" key="6">
    <source>
        <dbReference type="ARBA" id="ARBA00023170"/>
    </source>
</evidence>
<accession>L8Y1U9</accession>
<gene>
    <name evidence="10" type="ORF">TREES_T100010332</name>
</gene>
<evidence type="ECO:0000256" key="7">
    <source>
        <dbReference type="ARBA" id="ARBA00023224"/>
    </source>
</evidence>
<sequence>MQPLIDGIFLSMYLITVFGNLLFILLTVSDSHLHTPTYFFFSILFFVDICFTSTSVPKMLVNIQTQSKVTTYAGCITQMYFLLCSAGLDDFLLMVMAYDWFMAICHPLHYTVIMNPQLCGQLILVSGIISALHSLLQS</sequence>
<evidence type="ECO:0000256" key="8">
    <source>
        <dbReference type="SAM" id="Phobius"/>
    </source>
</evidence>
<reference evidence="11" key="2">
    <citation type="journal article" date="2013" name="Nat. Commun.">
        <title>Genome of the Chinese tree shrew.</title>
        <authorList>
            <person name="Fan Y."/>
            <person name="Huang Z.Y."/>
            <person name="Cao C.C."/>
            <person name="Chen C.S."/>
            <person name="Chen Y.X."/>
            <person name="Fan D.D."/>
            <person name="He J."/>
            <person name="Hou H.L."/>
            <person name="Hu L."/>
            <person name="Hu X.T."/>
            <person name="Jiang X.T."/>
            <person name="Lai R."/>
            <person name="Lang Y.S."/>
            <person name="Liang B."/>
            <person name="Liao S.G."/>
            <person name="Mu D."/>
            <person name="Ma Y.Y."/>
            <person name="Niu Y.Y."/>
            <person name="Sun X.Q."/>
            <person name="Xia J.Q."/>
            <person name="Xiao J."/>
            <person name="Xiong Z.Q."/>
            <person name="Xu L."/>
            <person name="Yang L."/>
            <person name="Zhang Y."/>
            <person name="Zhao W."/>
            <person name="Zhao X.D."/>
            <person name="Zheng Y.T."/>
            <person name="Zhou J.M."/>
            <person name="Zhu Y.B."/>
            <person name="Zhang G.J."/>
            <person name="Wang J."/>
            <person name="Yao Y.G."/>
        </authorList>
    </citation>
    <scope>NUCLEOTIDE SEQUENCE [LARGE SCALE GENOMIC DNA]</scope>
</reference>
<evidence type="ECO:0000256" key="5">
    <source>
        <dbReference type="ARBA" id="ARBA00023136"/>
    </source>
</evidence>
<dbReference type="InParanoid" id="L8Y1U9"/>
<evidence type="ECO:0000259" key="9">
    <source>
        <dbReference type="PROSITE" id="PS50262"/>
    </source>
</evidence>
<feature type="domain" description="G-protein coupled receptors family 1 profile" evidence="9">
    <location>
        <begin position="19"/>
        <end position="138"/>
    </location>
</feature>
<dbReference type="Gene3D" id="1.20.1070.10">
    <property type="entry name" value="Rhodopsin 7-helix transmembrane proteins"/>
    <property type="match status" value="1"/>
</dbReference>
<name>L8Y1U9_TUPCH</name>
<organism evidence="10 11">
    <name type="scientific">Tupaia chinensis</name>
    <name type="common">Chinese tree shrew</name>
    <name type="synonym">Tupaia belangeri chinensis</name>
    <dbReference type="NCBI Taxonomy" id="246437"/>
    <lineage>
        <taxon>Eukaryota</taxon>
        <taxon>Metazoa</taxon>
        <taxon>Chordata</taxon>
        <taxon>Craniata</taxon>
        <taxon>Vertebrata</taxon>
        <taxon>Euteleostomi</taxon>
        <taxon>Mammalia</taxon>
        <taxon>Eutheria</taxon>
        <taxon>Euarchontoglires</taxon>
        <taxon>Scandentia</taxon>
        <taxon>Tupaiidae</taxon>
        <taxon>Tupaia</taxon>
    </lineage>
</organism>
<dbReference type="InterPro" id="IPR000276">
    <property type="entry name" value="GPCR_Rhodpsn"/>
</dbReference>
<feature type="transmembrane region" description="Helical" evidence="8">
    <location>
        <begin position="38"/>
        <end position="57"/>
    </location>
</feature>
<dbReference type="Pfam" id="PF00001">
    <property type="entry name" value="7tm_1"/>
    <property type="match status" value="1"/>
</dbReference>
<dbReference type="GO" id="GO:0004984">
    <property type="term" value="F:olfactory receptor activity"/>
    <property type="evidence" value="ECO:0007669"/>
    <property type="project" value="InterPro"/>
</dbReference>
<dbReference type="Proteomes" id="UP000011518">
    <property type="component" value="Unassembled WGS sequence"/>
</dbReference>
<dbReference type="InterPro" id="IPR017452">
    <property type="entry name" value="GPCR_Rhodpsn_7TM"/>
</dbReference>
<keyword evidence="11" id="KW-1185">Reference proteome</keyword>
<evidence type="ECO:0000313" key="11">
    <source>
        <dbReference type="Proteomes" id="UP000011518"/>
    </source>
</evidence>
<dbReference type="SUPFAM" id="SSF81321">
    <property type="entry name" value="Family A G protein-coupled receptor-like"/>
    <property type="match status" value="1"/>
</dbReference>
<keyword evidence="5 8" id="KW-0472">Membrane</keyword>
<comment type="subcellular location">
    <subcellularLocation>
        <location evidence="1">Membrane</location>
        <topology evidence="1">Multi-pass membrane protein</topology>
    </subcellularLocation>
</comment>
<proteinExistence type="predicted"/>
<evidence type="ECO:0000313" key="10">
    <source>
        <dbReference type="EMBL" id="ELV10358.1"/>
    </source>
</evidence>
<dbReference type="PANTHER" id="PTHR48001">
    <property type="entry name" value="OLFACTORY RECEPTOR"/>
    <property type="match status" value="1"/>
</dbReference>
<evidence type="ECO:0000256" key="1">
    <source>
        <dbReference type="ARBA" id="ARBA00004141"/>
    </source>
</evidence>
<evidence type="ECO:0000256" key="4">
    <source>
        <dbReference type="ARBA" id="ARBA00023040"/>
    </source>
</evidence>
<keyword evidence="3 8" id="KW-1133">Transmembrane helix</keyword>
<dbReference type="InterPro" id="IPR000725">
    <property type="entry name" value="Olfact_rcpt"/>
</dbReference>